<keyword evidence="4 6" id="KW-0378">Hydrolase</keyword>
<evidence type="ECO:0000256" key="2">
    <source>
        <dbReference type="ARBA" id="ARBA00022722"/>
    </source>
</evidence>
<comment type="function">
    <text evidence="6">Toxic component of a toxin-antitoxin (TA) system. An RNase.</text>
</comment>
<keyword evidence="6" id="KW-0800">Toxin</keyword>
<feature type="binding site" evidence="6">
    <location>
        <position position="5"/>
    </location>
    <ligand>
        <name>Mg(2+)</name>
        <dbReference type="ChEBI" id="CHEBI:18420"/>
    </ligand>
</feature>
<dbReference type="EC" id="3.1.-.-" evidence="6"/>
<feature type="binding site" evidence="6">
    <location>
        <position position="95"/>
    </location>
    <ligand>
        <name>Mg(2+)</name>
        <dbReference type="ChEBI" id="CHEBI:18420"/>
    </ligand>
</feature>
<dbReference type="InterPro" id="IPR002716">
    <property type="entry name" value="PIN_dom"/>
</dbReference>
<keyword evidence="2 6" id="KW-0540">Nuclease</keyword>
<feature type="domain" description="PIN" evidence="7">
    <location>
        <begin position="3"/>
        <end position="120"/>
    </location>
</feature>
<dbReference type="InterPro" id="IPR051619">
    <property type="entry name" value="TypeII_TA_RNase_PINc/VapC"/>
</dbReference>
<keyword evidence="9" id="KW-1185">Reference proteome</keyword>
<evidence type="ECO:0000313" key="9">
    <source>
        <dbReference type="Proteomes" id="UP001058860"/>
    </source>
</evidence>
<reference evidence="9" key="1">
    <citation type="submission" date="2021-11" db="EMBL/GenBank/DDBJ databases">
        <title>Cultivation dependent microbiological survey of springs from the worlds oldest radium mine currently devoted to the extraction of radon-saturated water.</title>
        <authorList>
            <person name="Kapinusova G."/>
            <person name="Smrhova T."/>
            <person name="Strejcek M."/>
            <person name="Suman J."/>
            <person name="Jani K."/>
            <person name="Pajer P."/>
            <person name="Uhlik O."/>
        </authorList>
    </citation>
    <scope>NUCLEOTIDE SEQUENCE [LARGE SCALE GENOMIC DNA]</scope>
    <source>
        <strain evidence="9">J379</strain>
    </source>
</reference>
<dbReference type="Gene3D" id="3.40.50.1010">
    <property type="entry name" value="5'-nuclease"/>
    <property type="match status" value="1"/>
</dbReference>
<keyword evidence="1 6" id="KW-1277">Toxin-antitoxin system</keyword>
<evidence type="ECO:0000259" key="7">
    <source>
        <dbReference type="Pfam" id="PF01850"/>
    </source>
</evidence>
<comment type="cofactor">
    <cofactor evidence="6">
        <name>Mg(2+)</name>
        <dbReference type="ChEBI" id="CHEBI:18420"/>
    </cofactor>
</comment>
<organism evidence="8 9">
    <name type="scientific">Svornostia abyssi</name>
    <dbReference type="NCBI Taxonomy" id="2898438"/>
    <lineage>
        <taxon>Bacteria</taxon>
        <taxon>Bacillati</taxon>
        <taxon>Actinomycetota</taxon>
        <taxon>Thermoleophilia</taxon>
        <taxon>Solirubrobacterales</taxon>
        <taxon>Baekduiaceae</taxon>
        <taxon>Svornostia</taxon>
    </lineage>
</organism>
<dbReference type="Pfam" id="PF01850">
    <property type="entry name" value="PIN"/>
    <property type="match status" value="1"/>
</dbReference>
<evidence type="ECO:0000313" key="8">
    <source>
        <dbReference type="EMBL" id="UUY03864.1"/>
    </source>
</evidence>
<evidence type="ECO:0000256" key="5">
    <source>
        <dbReference type="ARBA" id="ARBA00022842"/>
    </source>
</evidence>
<evidence type="ECO:0000256" key="4">
    <source>
        <dbReference type="ARBA" id="ARBA00022801"/>
    </source>
</evidence>
<proteinExistence type="inferred from homology"/>
<keyword evidence="3 6" id="KW-0479">Metal-binding</keyword>
<accession>A0ABY5PGR8</accession>
<dbReference type="PANTHER" id="PTHR35901:SF1">
    <property type="entry name" value="EXONUCLEASE VAPC9"/>
    <property type="match status" value="1"/>
</dbReference>
<evidence type="ECO:0000256" key="1">
    <source>
        <dbReference type="ARBA" id="ARBA00022649"/>
    </source>
</evidence>
<evidence type="ECO:0000256" key="6">
    <source>
        <dbReference type="HAMAP-Rule" id="MF_00265"/>
    </source>
</evidence>
<dbReference type="EMBL" id="CP088295">
    <property type="protein sequence ID" value="UUY03864.1"/>
    <property type="molecule type" value="Genomic_DNA"/>
</dbReference>
<gene>
    <name evidence="6" type="primary">vapC</name>
    <name evidence="8" type="ORF">LRS13_24950</name>
</gene>
<dbReference type="InterPro" id="IPR029060">
    <property type="entry name" value="PIN-like_dom_sf"/>
</dbReference>
<dbReference type="InterPro" id="IPR022907">
    <property type="entry name" value="VapC_family"/>
</dbReference>
<dbReference type="InterPro" id="IPR044153">
    <property type="entry name" value="PIN_Pae0151-like"/>
</dbReference>
<sequence length="135" mass="14545">MSVVDASLLIDVVVGLPAGRPWRRWMAEAERLAAPDCIGVEIGRYLRRQLLAERLPEADARRALGTTHALGLDLYPTLPLLSDALEHRHTITFDDALYVVLAQRLGEPLATTDVRLARAAAALGVQIVTPSAGSG</sequence>
<comment type="similarity">
    <text evidence="6">Belongs to the PINc/VapC protein family.</text>
</comment>
<dbReference type="HAMAP" id="MF_00265">
    <property type="entry name" value="VapC_Nob1"/>
    <property type="match status" value="1"/>
</dbReference>
<protein>
    <recommendedName>
        <fullName evidence="6">Ribonuclease VapC</fullName>
        <shortName evidence="6">RNase VapC</shortName>
        <ecNumber evidence="6">3.1.-.-</ecNumber>
    </recommendedName>
    <alternativeName>
        <fullName evidence="6">Toxin VapC</fullName>
    </alternativeName>
</protein>
<dbReference type="PANTHER" id="PTHR35901">
    <property type="entry name" value="RIBONUCLEASE VAPC3"/>
    <property type="match status" value="1"/>
</dbReference>
<dbReference type="Proteomes" id="UP001058860">
    <property type="component" value="Chromosome"/>
</dbReference>
<keyword evidence="5 6" id="KW-0460">Magnesium</keyword>
<dbReference type="RefSeq" id="WP_353864363.1">
    <property type="nucleotide sequence ID" value="NZ_CP088295.1"/>
</dbReference>
<evidence type="ECO:0000256" key="3">
    <source>
        <dbReference type="ARBA" id="ARBA00022723"/>
    </source>
</evidence>
<dbReference type="SUPFAM" id="SSF88723">
    <property type="entry name" value="PIN domain-like"/>
    <property type="match status" value="1"/>
</dbReference>
<dbReference type="CDD" id="cd09873">
    <property type="entry name" value="PIN_Pae0151-like"/>
    <property type="match status" value="1"/>
</dbReference>
<name>A0ABY5PGR8_9ACTN</name>